<dbReference type="RefSeq" id="WP_169457530.1">
    <property type="nucleotide sequence ID" value="NZ_CP051774.1"/>
</dbReference>
<feature type="transmembrane region" description="Helical" evidence="1">
    <location>
        <begin position="100"/>
        <end position="121"/>
    </location>
</feature>
<keyword evidence="3" id="KW-1185">Reference proteome</keyword>
<protein>
    <submittedName>
        <fullName evidence="2">Uncharacterized protein</fullName>
    </submittedName>
</protein>
<dbReference type="EMBL" id="CP051774">
    <property type="protein sequence ID" value="QJE99044.1"/>
    <property type="molecule type" value="Genomic_DNA"/>
</dbReference>
<feature type="transmembrane region" description="Helical" evidence="1">
    <location>
        <begin position="68"/>
        <end position="88"/>
    </location>
</feature>
<dbReference type="AlphaFoldDB" id="A0A858RR79"/>
<feature type="transmembrane region" description="Helical" evidence="1">
    <location>
        <begin position="155"/>
        <end position="176"/>
    </location>
</feature>
<proteinExistence type="predicted"/>
<feature type="transmembrane region" description="Helical" evidence="1">
    <location>
        <begin position="42"/>
        <end position="62"/>
    </location>
</feature>
<dbReference type="Proteomes" id="UP000501812">
    <property type="component" value="Chromosome"/>
</dbReference>
<reference evidence="2 3" key="1">
    <citation type="submission" date="2020-04" db="EMBL/GenBank/DDBJ databases">
        <title>Luteolibacter sp. G-1-1-1 isolated from soil.</title>
        <authorList>
            <person name="Dahal R.H."/>
        </authorList>
    </citation>
    <scope>NUCLEOTIDE SEQUENCE [LARGE SCALE GENOMIC DNA]</scope>
    <source>
        <strain evidence="2 3">G-1-1-1</strain>
    </source>
</reference>
<evidence type="ECO:0000256" key="1">
    <source>
        <dbReference type="SAM" id="Phobius"/>
    </source>
</evidence>
<keyword evidence="1" id="KW-0472">Membrane</keyword>
<evidence type="ECO:0000313" key="2">
    <source>
        <dbReference type="EMBL" id="QJE99044.1"/>
    </source>
</evidence>
<accession>A0A858RR79</accession>
<gene>
    <name evidence="2" type="ORF">HHL09_25775</name>
</gene>
<organism evidence="2 3">
    <name type="scientific">Luteolibacter luteus</name>
    <dbReference type="NCBI Taxonomy" id="2728835"/>
    <lineage>
        <taxon>Bacteria</taxon>
        <taxon>Pseudomonadati</taxon>
        <taxon>Verrucomicrobiota</taxon>
        <taxon>Verrucomicrobiia</taxon>
        <taxon>Verrucomicrobiales</taxon>
        <taxon>Verrucomicrobiaceae</taxon>
        <taxon>Luteolibacter</taxon>
    </lineage>
</organism>
<evidence type="ECO:0000313" key="3">
    <source>
        <dbReference type="Proteomes" id="UP000501812"/>
    </source>
</evidence>
<keyword evidence="1" id="KW-0812">Transmembrane</keyword>
<keyword evidence="1" id="KW-1133">Transmembrane helix</keyword>
<dbReference type="KEGG" id="luo:HHL09_25775"/>
<name>A0A858RR79_9BACT</name>
<sequence>MEADPYAAPATTEVGEPSLLKEPVAIRSAHILHEAAVRSMGVLYLFAAGFALIQAAVFISRTANYPRIMPYVVVPSVLLVAGMVWIGLGLRKLKRPARNVAIILSAMALIAVPIGTVLGAWNLHLLLSRKGKVVFSPEYQEAIAATPELRCKSPLLWMILIVIGVVVLGSLFSLVMRAAL</sequence>